<keyword evidence="2" id="KW-0472">Membrane</keyword>
<sequence>MPPSTLDLNFHEIVKRDGNATTSNPSADDQPLAIGSPGPVVGFTVCGLVAVFLLARLFWWLRRKLMRNPTRRQARGQMSRSFKDRMLHYLHDCLPAFICSHLPQPTPTPPAALSSAPIDPNYPARSIDTLPPYPGFNAPISPADSRRFLYLVPIMPMVDMFSRRPAPGSDAAITSISPTLVDHTVPDGTVVSLEEYPPDYTTLTLPHVPESGVQVPAEAHLSRSGQDEWRTRVRNHE</sequence>
<keyword evidence="2" id="KW-0812">Transmembrane</keyword>
<dbReference type="Proteomes" id="UP000054097">
    <property type="component" value="Unassembled WGS sequence"/>
</dbReference>
<feature type="compositionally biased region" description="Basic and acidic residues" evidence="1">
    <location>
        <begin position="225"/>
        <end position="237"/>
    </location>
</feature>
<evidence type="ECO:0000256" key="1">
    <source>
        <dbReference type="SAM" id="MobiDB-lite"/>
    </source>
</evidence>
<dbReference type="AlphaFoldDB" id="A0A0C3BF45"/>
<reference evidence="3 4" key="1">
    <citation type="submission" date="2014-04" db="EMBL/GenBank/DDBJ databases">
        <authorList>
            <consortium name="DOE Joint Genome Institute"/>
            <person name="Kuo A."/>
            <person name="Zuccaro A."/>
            <person name="Kohler A."/>
            <person name="Nagy L.G."/>
            <person name="Floudas D."/>
            <person name="Copeland A."/>
            <person name="Barry K.W."/>
            <person name="Cichocki N."/>
            <person name="Veneault-Fourrey C."/>
            <person name="LaButti K."/>
            <person name="Lindquist E.A."/>
            <person name="Lipzen A."/>
            <person name="Lundell T."/>
            <person name="Morin E."/>
            <person name="Murat C."/>
            <person name="Sun H."/>
            <person name="Tunlid A."/>
            <person name="Henrissat B."/>
            <person name="Grigoriev I.V."/>
            <person name="Hibbett D.S."/>
            <person name="Martin F."/>
            <person name="Nordberg H.P."/>
            <person name="Cantor M.N."/>
            <person name="Hua S.X."/>
        </authorList>
    </citation>
    <scope>NUCLEOTIDE SEQUENCE [LARGE SCALE GENOMIC DNA]</scope>
    <source>
        <strain evidence="3 4">MAFF 305830</strain>
    </source>
</reference>
<reference evidence="4" key="2">
    <citation type="submission" date="2015-01" db="EMBL/GenBank/DDBJ databases">
        <title>Evolutionary Origins and Diversification of the Mycorrhizal Mutualists.</title>
        <authorList>
            <consortium name="DOE Joint Genome Institute"/>
            <consortium name="Mycorrhizal Genomics Consortium"/>
            <person name="Kohler A."/>
            <person name="Kuo A."/>
            <person name="Nagy L.G."/>
            <person name="Floudas D."/>
            <person name="Copeland A."/>
            <person name="Barry K.W."/>
            <person name="Cichocki N."/>
            <person name="Veneault-Fourrey C."/>
            <person name="LaButti K."/>
            <person name="Lindquist E.A."/>
            <person name="Lipzen A."/>
            <person name="Lundell T."/>
            <person name="Morin E."/>
            <person name="Murat C."/>
            <person name="Riley R."/>
            <person name="Ohm R."/>
            <person name="Sun H."/>
            <person name="Tunlid A."/>
            <person name="Henrissat B."/>
            <person name="Grigoriev I.V."/>
            <person name="Hibbett D.S."/>
            <person name="Martin F."/>
        </authorList>
    </citation>
    <scope>NUCLEOTIDE SEQUENCE [LARGE SCALE GENOMIC DNA]</scope>
    <source>
        <strain evidence="4">MAFF 305830</strain>
    </source>
</reference>
<keyword evidence="2" id="KW-1133">Transmembrane helix</keyword>
<feature type="region of interest" description="Disordered" evidence="1">
    <location>
        <begin position="214"/>
        <end position="237"/>
    </location>
</feature>
<dbReference type="HOGENOM" id="CLU_1171232_0_0_1"/>
<keyword evidence="4" id="KW-1185">Reference proteome</keyword>
<gene>
    <name evidence="3" type="ORF">M408DRAFT_328482</name>
</gene>
<evidence type="ECO:0000256" key="2">
    <source>
        <dbReference type="SAM" id="Phobius"/>
    </source>
</evidence>
<protein>
    <submittedName>
        <fullName evidence="3">Uncharacterized protein</fullName>
    </submittedName>
</protein>
<evidence type="ECO:0000313" key="3">
    <source>
        <dbReference type="EMBL" id="KIM30081.1"/>
    </source>
</evidence>
<name>A0A0C3BF45_SERVB</name>
<organism evidence="3 4">
    <name type="scientific">Serendipita vermifera MAFF 305830</name>
    <dbReference type="NCBI Taxonomy" id="933852"/>
    <lineage>
        <taxon>Eukaryota</taxon>
        <taxon>Fungi</taxon>
        <taxon>Dikarya</taxon>
        <taxon>Basidiomycota</taxon>
        <taxon>Agaricomycotina</taxon>
        <taxon>Agaricomycetes</taxon>
        <taxon>Sebacinales</taxon>
        <taxon>Serendipitaceae</taxon>
        <taxon>Serendipita</taxon>
    </lineage>
</organism>
<evidence type="ECO:0000313" key="4">
    <source>
        <dbReference type="Proteomes" id="UP000054097"/>
    </source>
</evidence>
<accession>A0A0C3BF45</accession>
<proteinExistence type="predicted"/>
<dbReference type="EMBL" id="KN824286">
    <property type="protein sequence ID" value="KIM30081.1"/>
    <property type="molecule type" value="Genomic_DNA"/>
</dbReference>
<feature type="transmembrane region" description="Helical" evidence="2">
    <location>
        <begin position="40"/>
        <end position="61"/>
    </location>
</feature>